<protein>
    <recommendedName>
        <fullName evidence="4 14">Undecaprenyl-diphosphatase</fullName>
        <ecNumber evidence="3 14">3.6.1.27</ecNumber>
    </recommendedName>
    <alternativeName>
        <fullName evidence="12 14">Bacitracin resistance protein</fullName>
    </alternativeName>
    <alternativeName>
        <fullName evidence="11 14">Undecaprenyl pyrophosphate phosphatase</fullName>
    </alternativeName>
</protein>
<dbReference type="GO" id="GO:0050380">
    <property type="term" value="F:undecaprenyl-diphosphatase activity"/>
    <property type="evidence" value="ECO:0007669"/>
    <property type="project" value="UniProtKB-UniRule"/>
</dbReference>
<comment type="catalytic activity">
    <reaction evidence="13 14">
        <text>di-trans,octa-cis-undecaprenyl diphosphate + H2O = di-trans,octa-cis-undecaprenyl phosphate + phosphate + H(+)</text>
        <dbReference type="Rhea" id="RHEA:28094"/>
        <dbReference type="ChEBI" id="CHEBI:15377"/>
        <dbReference type="ChEBI" id="CHEBI:15378"/>
        <dbReference type="ChEBI" id="CHEBI:43474"/>
        <dbReference type="ChEBI" id="CHEBI:58405"/>
        <dbReference type="ChEBI" id="CHEBI:60392"/>
        <dbReference type="EC" id="3.6.1.27"/>
    </reaction>
</comment>
<keyword evidence="8 14" id="KW-1133">Transmembrane helix</keyword>
<keyword evidence="10 14" id="KW-0046">Antibiotic resistance</keyword>
<evidence type="ECO:0000256" key="5">
    <source>
        <dbReference type="ARBA" id="ARBA00022475"/>
    </source>
</evidence>
<dbReference type="EMBL" id="FOXV01000001">
    <property type="protein sequence ID" value="SFP98244.1"/>
    <property type="molecule type" value="Genomic_DNA"/>
</dbReference>
<evidence type="ECO:0000256" key="13">
    <source>
        <dbReference type="ARBA" id="ARBA00047594"/>
    </source>
</evidence>
<comment type="miscellaneous">
    <text evidence="14">Bacitracin is thought to be involved in the inhibition of peptidoglycan synthesis by sequestering undecaprenyl diphosphate, thereby reducing the pool of lipid carrier available.</text>
</comment>
<dbReference type="Pfam" id="PF02673">
    <property type="entry name" value="BacA"/>
    <property type="match status" value="1"/>
</dbReference>
<dbReference type="GO" id="GO:0009252">
    <property type="term" value="P:peptidoglycan biosynthetic process"/>
    <property type="evidence" value="ECO:0007669"/>
    <property type="project" value="UniProtKB-KW"/>
</dbReference>
<dbReference type="PANTHER" id="PTHR30622">
    <property type="entry name" value="UNDECAPRENYL-DIPHOSPHATASE"/>
    <property type="match status" value="1"/>
</dbReference>
<dbReference type="GO" id="GO:0071555">
    <property type="term" value="P:cell wall organization"/>
    <property type="evidence" value="ECO:0007669"/>
    <property type="project" value="UniProtKB-KW"/>
</dbReference>
<feature type="transmembrane region" description="Helical" evidence="14">
    <location>
        <begin position="82"/>
        <end position="105"/>
    </location>
</feature>
<dbReference type="GO" id="GO:0046677">
    <property type="term" value="P:response to antibiotic"/>
    <property type="evidence" value="ECO:0007669"/>
    <property type="project" value="UniProtKB-UniRule"/>
</dbReference>
<evidence type="ECO:0000256" key="2">
    <source>
        <dbReference type="ARBA" id="ARBA00010621"/>
    </source>
</evidence>
<dbReference type="HAMAP" id="MF_01006">
    <property type="entry name" value="Undec_diphosphatase"/>
    <property type="match status" value="1"/>
</dbReference>
<evidence type="ECO:0000313" key="15">
    <source>
        <dbReference type="EMBL" id="SFP98244.1"/>
    </source>
</evidence>
<dbReference type="EC" id="3.6.1.27" evidence="3 14"/>
<evidence type="ECO:0000313" key="16">
    <source>
        <dbReference type="Proteomes" id="UP000243106"/>
    </source>
</evidence>
<feature type="transmembrane region" description="Helical" evidence="14">
    <location>
        <begin position="188"/>
        <end position="208"/>
    </location>
</feature>
<dbReference type="GO" id="GO:0005886">
    <property type="term" value="C:plasma membrane"/>
    <property type="evidence" value="ECO:0007669"/>
    <property type="project" value="UniProtKB-SubCell"/>
</dbReference>
<dbReference type="AlphaFoldDB" id="A0A1I5USG4"/>
<evidence type="ECO:0000256" key="6">
    <source>
        <dbReference type="ARBA" id="ARBA00022692"/>
    </source>
</evidence>
<feature type="transmembrane region" description="Helical" evidence="14">
    <location>
        <begin position="220"/>
        <end position="238"/>
    </location>
</feature>
<evidence type="ECO:0000256" key="3">
    <source>
        <dbReference type="ARBA" id="ARBA00012374"/>
    </source>
</evidence>
<feature type="transmembrane region" description="Helical" evidence="14">
    <location>
        <begin position="41"/>
        <end position="61"/>
    </location>
</feature>
<sequence>MSLWHLVLLALIQGITEFLPVSSSGHLILLPGLTGAEDQGLALDVAVHIGTLGAVILYFWSDVRVALGGTLRLAQGKIDTKGAFLALCLLIATIPVMAAGLALRLTGLDDALRSVAVIGWAMIVFGLVLYWADRTGAETRTAPEWTLKHAMIMGLWQVLAVIPGTSRSGITITGGRQLGYGRHDAAKLAMLMSIPTILASGALLGAEALMEPDVFPWRDAAIGAALAFLAALAALALMMRLLRSVSFTPYVIYRVILGLALLVYAYS</sequence>
<feature type="transmembrane region" description="Helical" evidence="14">
    <location>
        <begin position="111"/>
        <end position="132"/>
    </location>
</feature>
<accession>A0A1I5USG4</accession>
<dbReference type="PANTHER" id="PTHR30622:SF4">
    <property type="entry name" value="UNDECAPRENYL-DIPHOSPHATASE"/>
    <property type="match status" value="1"/>
</dbReference>
<dbReference type="GO" id="GO:0008360">
    <property type="term" value="P:regulation of cell shape"/>
    <property type="evidence" value="ECO:0007669"/>
    <property type="project" value="UniProtKB-KW"/>
</dbReference>
<comment type="function">
    <text evidence="14">Catalyzes the dephosphorylation of undecaprenyl diphosphate (UPP). Confers resistance to bacitracin.</text>
</comment>
<evidence type="ECO:0000256" key="10">
    <source>
        <dbReference type="ARBA" id="ARBA00023251"/>
    </source>
</evidence>
<dbReference type="STRING" id="93684.SAMN05421853_101150"/>
<keyword evidence="16" id="KW-1185">Reference proteome</keyword>
<comment type="similarity">
    <text evidence="2 14">Belongs to the UppP family.</text>
</comment>
<keyword evidence="14" id="KW-0133">Cell shape</keyword>
<feature type="transmembrane region" description="Helical" evidence="14">
    <location>
        <begin position="250"/>
        <end position="266"/>
    </location>
</feature>
<dbReference type="RefSeq" id="WP_093008882.1">
    <property type="nucleotide sequence ID" value="NZ_FOXV01000001.1"/>
</dbReference>
<evidence type="ECO:0000256" key="11">
    <source>
        <dbReference type="ARBA" id="ARBA00032707"/>
    </source>
</evidence>
<comment type="subcellular location">
    <subcellularLocation>
        <location evidence="1 14">Cell membrane</location>
        <topology evidence="1 14">Multi-pass membrane protein</topology>
    </subcellularLocation>
</comment>
<keyword evidence="6 14" id="KW-0812">Transmembrane</keyword>
<evidence type="ECO:0000256" key="7">
    <source>
        <dbReference type="ARBA" id="ARBA00022801"/>
    </source>
</evidence>
<keyword evidence="14" id="KW-0961">Cell wall biogenesis/degradation</keyword>
<evidence type="ECO:0000256" key="4">
    <source>
        <dbReference type="ARBA" id="ARBA00021581"/>
    </source>
</evidence>
<dbReference type="Proteomes" id="UP000243106">
    <property type="component" value="Unassembled WGS sequence"/>
</dbReference>
<gene>
    <name evidence="14" type="primary">uppP</name>
    <name evidence="15" type="ORF">SAMN05421853_101150</name>
</gene>
<evidence type="ECO:0000256" key="12">
    <source>
        <dbReference type="ARBA" id="ARBA00032932"/>
    </source>
</evidence>
<keyword evidence="14" id="KW-0573">Peptidoglycan synthesis</keyword>
<evidence type="ECO:0000256" key="1">
    <source>
        <dbReference type="ARBA" id="ARBA00004651"/>
    </source>
</evidence>
<reference evidence="16" key="1">
    <citation type="submission" date="2016-10" db="EMBL/GenBank/DDBJ databases">
        <authorList>
            <person name="Varghese N."/>
            <person name="Submissions S."/>
        </authorList>
    </citation>
    <scope>NUCLEOTIDE SEQUENCE [LARGE SCALE GENOMIC DNA]</scope>
    <source>
        <strain evidence="16">JCM 10271</strain>
    </source>
</reference>
<keyword evidence="5 14" id="KW-1003">Cell membrane</keyword>
<dbReference type="InterPro" id="IPR003824">
    <property type="entry name" value="UppP"/>
</dbReference>
<keyword evidence="7 14" id="KW-0378">Hydrolase</keyword>
<evidence type="ECO:0000256" key="9">
    <source>
        <dbReference type="ARBA" id="ARBA00023136"/>
    </source>
</evidence>
<proteinExistence type="inferred from homology"/>
<organism evidence="15 16">
    <name type="scientific">Roseivivax halotolerans</name>
    <dbReference type="NCBI Taxonomy" id="93684"/>
    <lineage>
        <taxon>Bacteria</taxon>
        <taxon>Pseudomonadati</taxon>
        <taxon>Pseudomonadota</taxon>
        <taxon>Alphaproteobacteria</taxon>
        <taxon>Rhodobacterales</taxon>
        <taxon>Roseobacteraceae</taxon>
        <taxon>Roseivivax</taxon>
    </lineage>
</organism>
<keyword evidence="9 14" id="KW-0472">Membrane</keyword>
<evidence type="ECO:0000256" key="14">
    <source>
        <dbReference type="HAMAP-Rule" id="MF_01006"/>
    </source>
</evidence>
<evidence type="ECO:0000256" key="8">
    <source>
        <dbReference type="ARBA" id="ARBA00022989"/>
    </source>
</evidence>
<dbReference type="NCBIfam" id="NF001393">
    <property type="entry name" value="PRK00281.2-4"/>
    <property type="match status" value="1"/>
</dbReference>
<name>A0A1I5USG4_9RHOB</name>